<gene>
    <name evidence="19" type="primary">carB</name>
    <name evidence="19" type="ORF">HLPR_13420</name>
</gene>
<evidence type="ECO:0000256" key="5">
    <source>
        <dbReference type="ARBA" id="ARBA00022598"/>
    </source>
</evidence>
<evidence type="ECO:0000256" key="2">
    <source>
        <dbReference type="ARBA" id="ARBA00005077"/>
    </source>
</evidence>
<keyword evidence="5" id="KW-0436">Ligase</keyword>
<dbReference type="NCBIfam" id="NF003671">
    <property type="entry name" value="PRK05294.1"/>
    <property type="match status" value="1"/>
</dbReference>
<evidence type="ECO:0000313" key="19">
    <source>
        <dbReference type="EMBL" id="BEP29011.1"/>
    </source>
</evidence>
<dbReference type="FunFam" id="3.30.470.20:FF:000001">
    <property type="entry name" value="Carbamoyl-phosphate synthase large chain"/>
    <property type="match status" value="1"/>
</dbReference>
<dbReference type="InterPro" id="IPR016185">
    <property type="entry name" value="PreATP-grasp_dom_sf"/>
</dbReference>
<dbReference type="Gene3D" id="3.30.1490.20">
    <property type="entry name" value="ATP-grasp fold, A domain"/>
    <property type="match status" value="1"/>
</dbReference>
<dbReference type="GO" id="GO:0005524">
    <property type="term" value="F:ATP binding"/>
    <property type="evidence" value="ECO:0007669"/>
    <property type="project" value="UniProtKB-UniRule"/>
</dbReference>
<dbReference type="GO" id="GO:0006221">
    <property type="term" value="P:pyrimidine nucleotide biosynthetic process"/>
    <property type="evidence" value="ECO:0007669"/>
    <property type="project" value="UniProtKB-KW"/>
</dbReference>
<dbReference type="InterPro" id="IPR005483">
    <property type="entry name" value="CPSase_dom"/>
</dbReference>
<dbReference type="Gene3D" id="3.30.470.20">
    <property type="entry name" value="ATP-grasp fold, B domain"/>
    <property type="match status" value="2"/>
</dbReference>
<keyword evidence="6" id="KW-0028">Amino-acid biosynthesis</keyword>
<keyword evidence="10 16" id="KW-0067">ATP-binding</keyword>
<evidence type="ECO:0000256" key="15">
    <source>
        <dbReference type="ARBA" id="ARBA00048816"/>
    </source>
</evidence>
<protein>
    <submittedName>
        <fullName evidence="19">Carbamoyl-phosphate synthase large subunit</fullName>
    </submittedName>
</protein>
<comment type="catalytic activity">
    <reaction evidence="15">
        <text>hydrogencarbonate + L-glutamine + 2 ATP + H2O = carbamoyl phosphate + L-glutamate + 2 ADP + phosphate + 2 H(+)</text>
        <dbReference type="Rhea" id="RHEA:18633"/>
        <dbReference type="ChEBI" id="CHEBI:15377"/>
        <dbReference type="ChEBI" id="CHEBI:15378"/>
        <dbReference type="ChEBI" id="CHEBI:17544"/>
        <dbReference type="ChEBI" id="CHEBI:29985"/>
        <dbReference type="ChEBI" id="CHEBI:30616"/>
        <dbReference type="ChEBI" id="CHEBI:43474"/>
        <dbReference type="ChEBI" id="CHEBI:58228"/>
        <dbReference type="ChEBI" id="CHEBI:58359"/>
        <dbReference type="ChEBI" id="CHEBI:456216"/>
        <dbReference type="EC" id="6.3.5.5"/>
    </reaction>
</comment>
<dbReference type="GO" id="GO:0046872">
    <property type="term" value="F:metal ion binding"/>
    <property type="evidence" value="ECO:0007669"/>
    <property type="project" value="UniProtKB-KW"/>
</dbReference>
<keyword evidence="8" id="KW-0677">Repeat</keyword>
<dbReference type="FunFam" id="3.30.470.20:FF:000026">
    <property type="entry name" value="Carbamoyl-phosphate synthase large chain"/>
    <property type="match status" value="1"/>
</dbReference>
<keyword evidence="7" id="KW-0479">Metal-binding</keyword>
<evidence type="ECO:0000256" key="12">
    <source>
        <dbReference type="ARBA" id="ARBA00022975"/>
    </source>
</evidence>
<dbReference type="InterPro" id="IPR036897">
    <property type="entry name" value="CarbamoylP_synth_lsu_oligo_sf"/>
</dbReference>
<dbReference type="PRINTS" id="PR00098">
    <property type="entry name" value="CPSASE"/>
</dbReference>
<reference evidence="19 20" key="1">
    <citation type="submission" date="2023-08" db="EMBL/GenBank/DDBJ databases">
        <title>Helicovermis profunda gen. nov., sp. nov., a novel mesophilic, fermentative bacterium within the Bacillota from a deep-sea hydrothermal vent chimney.</title>
        <authorList>
            <person name="Miyazaki U."/>
            <person name="Mizutani D."/>
            <person name="Hashimoto Y."/>
            <person name="Tame A."/>
            <person name="Sawayama S."/>
            <person name="Miyazaki J."/>
            <person name="Takai K."/>
            <person name="Nakagawa S."/>
        </authorList>
    </citation>
    <scope>NUCLEOTIDE SEQUENCE [LARGE SCALE GENOMIC DNA]</scope>
    <source>
        <strain evidence="19 20">S502</strain>
    </source>
</reference>
<evidence type="ECO:0000256" key="1">
    <source>
        <dbReference type="ARBA" id="ARBA00001936"/>
    </source>
</evidence>
<evidence type="ECO:0000256" key="13">
    <source>
        <dbReference type="ARBA" id="ARBA00023211"/>
    </source>
</evidence>
<dbReference type="PANTHER" id="PTHR11405:SF53">
    <property type="entry name" value="CARBAMOYL-PHOSPHATE SYNTHASE [AMMONIA], MITOCHONDRIAL"/>
    <property type="match status" value="1"/>
</dbReference>
<evidence type="ECO:0000256" key="7">
    <source>
        <dbReference type="ARBA" id="ARBA00022723"/>
    </source>
</evidence>
<dbReference type="PROSITE" id="PS50975">
    <property type="entry name" value="ATP_GRASP"/>
    <property type="match status" value="2"/>
</dbReference>
<dbReference type="KEGG" id="hprf:HLPR_13420"/>
<evidence type="ECO:0000256" key="9">
    <source>
        <dbReference type="ARBA" id="ARBA00022741"/>
    </source>
</evidence>
<dbReference type="PROSITE" id="PS00867">
    <property type="entry name" value="CPSASE_2"/>
    <property type="match status" value="1"/>
</dbReference>
<dbReference type="InterPro" id="IPR006275">
    <property type="entry name" value="CPSase_lsu"/>
</dbReference>
<dbReference type="SUPFAM" id="SSF56059">
    <property type="entry name" value="Glutathione synthetase ATP-binding domain-like"/>
    <property type="match status" value="2"/>
</dbReference>
<dbReference type="GO" id="GO:0005737">
    <property type="term" value="C:cytoplasm"/>
    <property type="evidence" value="ECO:0007669"/>
    <property type="project" value="TreeGrafter"/>
</dbReference>
<dbReference type="FunFam" id="3.40.50.20:FF:000001">
    <property type="entry name" value="Carbamoyl-phosphate synthase large chain"/>
    <property type="match status" value="2"/>
</dbReference>
<feature type="domain" description="ATP-grasp" evidence="17">
    <location>
        <begin position="672"/>
        <end position="862"/>
    </location>
</feature>
<dbReference type="RefSeq" id="WP_338537305.1">
    <property type="nucleotide sequence ID" value="NZ_AP028654.1"/>
</dbReference>
<evidence type="ECO:0000256" key="11">
    <source>
        <dbReference type="ARBA" id="ARBA00022842"/>
    </source>
</evidence>
<evidence type="ECO:0000256" key="6">
    <source>
        <dbReference type="ARBA" id="ARBA00022605"/>
    </source>
</evidence>
<dbReference type="NCBIfam" id="TIGR01369">
    <property type="entry name" value="CPSaseII_lrg"/>
    <property type="match status" value="1"/>
</dbReference>
<dbReference type="InterPro" id="IPR011761">
    <property type="entry name" value="ATP-grasp"/>
</dbReference>
<dbReference type="Pfam" id="PF25596">
    <property type="entry name" value="CPSase_L_D1"/>
    <property type="match status" value="2"/>
</dbReference>
<dbReference type="NCBIfam" id="NF009455">
    <property type="entry name" value="PRK12815.1"/>
    <property type="match status" value="1"/>
</dbReference>
<accession>A0AAU9E322</accession>
<keyword evidence="12" id="KW-0665">Pyrimidine biosynthesis</keyword>
<dbReference type="PANTHER" id="PTHR11405">
    <property type="entry name" value="CARBAMOYLTRANSFERASE FAMILY MEMBER"/>
    <property type="match status" value="1"/>
</dbReference>
<dbReference type="FunFam" id="1.10.1030.10:FF:000002">
    <property type="entry name" value="Carbamoyl-phosphate synthase large chain"/>
    <property type="match status" value="1"/>
</dbReference>
<dbReference type="Gene3D" id="3.40.50.20">
    <property type="match status" value="2"/>
</dbReference>
<dbReference type="SMART" id="SM01096">
    <property type="entry name" value="CPSase_L_D3"/>
    <property type="match status" value="1"/>
</dbReference>
<dbReference type="EMBL" id="AP028654">
    <property type="protein sequence ID" value="BEP29011.1"/>
    <property type="molecule type" value="Genomic_DNA"/>
</dbReference>
<dbReference type="InterPro" id="IPR005480">
    <property type="entry name" value="CPSase_lsu_oligo"/>
</dbReference>
<keyword evidence="4" id="KW-0055">Arginine biosynthesis</keyword>
<keyword evidence="11" id="KW-0460">Magnesium</keyword>
<evidence type="ECO:0000313" key="20">
    <source>
        <dbReference type="Proteomes" id="UP001321786"/>
    </source>
</evidence>
<dbReference type="Gene3D" id="1.10.1030.10">
    <property type="entry name" value="Carbamoyl-phosphate synthetase, large subunit oligomerisation domain"/>
    <property type="match status" value="1"/>
</dbReference>
<sequence>MDKIKKVLIIGSGAIVIGQGAEFDYSGTQACRVFKENKIETILINNNPATIMTDKEIADKVYMEPITLEFLVKIIEKEKPDSIMISVGGQTALNVGIELEENGLLDKYHIKVLGTQIEDIKNSESRDLFYNKMIEIDQPVLKSSLVKSLDEAKNIAELVGYPLIIRPAYTLGGNGGGIAENEEDLERIVTSGLNLSVTSELLIEKSIKGWKEIEYEMMRDKNGNIVTVCNMENIDPVGIHTGDSIVVAPSQTLSDIQYQNLRNASIEIINSLNIVGGCNVQFAYNQIKKEYVVIEVNSRVSRSSALASKATGYPIAKITAMISLGYTLDEIVNDVTKKTKASFEPSLDYITVKIPKLPFDKFRNSKNELGTSMMATGEVMGIGRNFESALLKSIRSLEMEYFSLYNEEFTRYTLSELLDKIKFVDDIRIFYLAELIRREVSIDLLERITKIDKFFLSKIKNIVLLEKSIFNRDYKTITKKEIENLKKNGFSDKGIANLTLFSTELLIREYRKKLNVFPSYKMVDTCGGEFDAISPYYYSSYNVYDEIKVSSRKKIIVIGSGPIRIGQGIEFDYSTVHAILALKKRNIETIIVNNNPETVSTDFNLSDKLYFEPITFEDVMNIIDKEKPYGVILQFGGQTSIKLAKKFEENGVNILGSRYDALHKAEERSEFIKILENESILYPKGFGVDNNNLSENVKNELSYPVLVRPSYVLGGLGMKIIYDYNNLSSYINNAFNNNPNNTILIDEYVDGIEIEVDGISDGEDIFLPGIMEHIDRSGIHSGDSALVFPPINLSKIVLDELFVISKKIVTAIGIVGLFNIQYVLSNNKIYIIEVNPRSSRTIPFISKASGINLVESSIDIILGNKKIKELDLESKEHNNGYYIKSPVFSTYKIKNEDTILGPEMKSTGETISIDKTFYGAFYKSMIKIGIEGENIKKIFFSGGKNKTEEIDVIIGDLIENNVNIYVSEEDYIYYKNKYNQKCDLIHEVTFSETIVKIKNKEFDFVVSLSSFNEKYNSYFKKIRRGAIENGLPCITSTDSIKHLAIMLSKNIKKKNLQVYNINMKEL</sequence>
<keyword evidence="9 16" id="KW-0547">Nucleotide-binding</keyword>
<dbReference type="InterPro" id="IPR011607">
    <property type="entry name" value="MGS-like_dom"/>
</dbReference>
<dbReference type="SUPFAM" id="SSF52335">
    <property type="entry name" value="Methylglyoxal synthase-like"/>
    <property type="match status" value="1"/>
</dbReference>
<evidence type="ECO:0000256" key="8">
    <source>
        <dbReference type="ARBA" id="ARBA00022737"/>
    </source>
</evidence>
<proteinExistence type="inferred from homology"/>
<dbReference type="SUPFAM" id="SSF48108">
    <property type="entry name" value="Carbamoyl phosphate synthetase, large subunit connection domain"/>
    <property type="match status" value="1"/>
</dbReference>
<dbReference type="PROSITE" id="PS00866">
    <property type="entry name" value="CPSASE_1"/>
    <property type="match status" value="2"/>
</dbReference>
<keyword evidence="13" id="KW-0464">Manganese</keyword>
<evidence type="ECO:0000256" key="14">
    <source>
        <dbReference type="ARBA" id="ARBA00047359"/>
    </source>
</evidence>
<feature type="domain" description="MGS-like" evidence="18">
    <location>
        <begin position="928"/>
        <end position="1066"/>
    </location>
</feature>
<organism evidence="19 20">
    <name type="scientific">Helicovermis profundi</name>
    <dbReference type="NCBI Taxonomy" id="3065157"/>
    <lineage>
        <taxon>Bacteria</taxon>
        <taxon>Bacillati</taxon>
        <taxon>Bacillota</taxon>
        <taxon>Clostridia</taxon>
        <taxon>Helicovermis</taxon>
    </lineage>
</organism>
<dbReference type="GO" id="GO:0004087">
    <property type="term" value="F:carbamoyl-phosphate synthase (ammonia) activity"/>
    <property type="evidence" value="ECO:0007669"/>
    <property type="project" value="UniProtKB-EC"/>
</dbReference>
<keyword evidence="20" id="KW-1185">Reference proteome</keyword>
<dbReference type="InterPro" id="IPR036914">
    <property type="entry name" value="MGS-like_dom_sf"/>
</dbReference>
<dbReference type="SUPFAM" id="SSF52440">
    <property type="entry name" value="PreATP-grasp domain"/>
    <property type="match status" value="2"/>
</dbReference>
<evidence type="ECO:0000256" key="16">
    <source>
        <dbReference type="PROSITE-ProRule" id="PRU00409"/>
    </source>
</evidence>
<comment type="pathway">
    <text evidence="2">Amino-acid biosynthesis; L-arginine biosynthesis; carbamoyl phosphate from bicarbonate: step 1/1.</text>
</comment>
<dbReference type="InterPro" id="IPR013815">
    <property type="entry name" value="ATP_grasp_subdomain_1"/>
</dbReference>
<feature type="domain" description="ATP-grasp" evidence="17">
    <location>
        <begin position="130"/>
        <end position="324"/>
    </location>
</feature>
<evidence type="ECO:0000256" key="10">
    <source>
        <dbReference type="ARBA" id="ARBA00022840"/>
    </source>
</evidence>
<evidence type="ECO:0000256" key="3">
    <source>
        <dbReference type="ARBA" id="ARBA00009799"/>
    </source>
</evidence>
<dbReference type="AlphaFoldDB" id="A0AAU9E322"/>
<dbReference type="Proteomes" id="UP001321786">
    <property type="component" value="Chromosome"/>
</dbReference>
<dbReference type="PROSITE" id="PS51855">
    <property type="entry name" value="MGS"/>
    <property type="match status" value="1"/>
</dbReference>
<evidence type="ECO:0000259" key="18">
    <source>
        <dbReference type="PROSITE" id="PS51855"/>
    </source>
</evidence>
<dbReference type="Gene3D" id="3.40.50.1380">
    <property type="entry name" value="Methylglyoxal synthase-like domain"/>
    <property type="match status" value="1"/>
</dbReference>
<dbReference type="InterPro" id="IPR005479">
    <property type="entry name" value="CPAse_ATP-bd"/>
</dbReference>
<dbReference type="Pfam" id="PF02787">
    <property type="entry name" value="CPSase_L_D3"/>
    <property type="match status" value="1"/>
</dbReference>
<evidence type="ECO:0000259" key="17">
    <source>
        <dbReference type="PROSITE" id="PS50975"/>
    </source>
</evidence>
<dbReference type="GO" id="GO:0006541">
    <property type="term" value="P:glutamine metabolic process"/>
    <property type="evidence" value="ECO:0007669"/>
    <property type="project" value="TreeGrafter"/>
</dbReference>
<dbReference type="GO" id="GO:0004088">
    <property type="term" value="F:carbamoyl-phosphate synthase (glutamine-hydrolyzing) activity"/>
    <property type="evidence" value="ECO:0007669"/>
    <property type="project" value="UniProtKB-EC"/>
</dbReference>
<dbReference type="GO" id="GO:0006526">
    <property type="term" value="P:L-arginine biosynthetic process"/>
    <property type="evidence" value="ECO:0007669"/>
    <property type="project" value="UniProtKB-KW"/>
</dbReference>
<evidence type="ECO:0000256" key="4">
    <source>
        <dbReference type="ARBA" id="ARBA00022571"/>
    </source>
</evidence>
<name>A0AAU9E322_9FIRM</name>
<dbReference type="Pfam" id="PF02786">
    <property type="entry name" value="CPSase_L_D2"/>
    <property type="match status" value="2"/>
</dbReference>
<comment type="cofactor">
    <cofactor evidence="1">
        <name>Mn(2+)</name>
        <dbReference type="ChEBI" id="CHEBI:29035"/>
    </cofactor>
</comment>
<comment type="catalytic activity">
    <reaction evidence="14">
        <text>hydrogencarbonate + NH4(+) + 2 ATP = carbamoyl phosphate + 2 ADP + phosphate + 2 H(+)</text>
        <dbReference type="Rhea" id="RHEA:18029"/>
        <dbReference type="ChEBI" id="CHEBI:15378"/>
        <dbReference type="ChEBI" id="CHEBI:17544"/>
        <dbReference type="ChEBI" id="CHEBI:28938"/>
        <dbReference type="ChEBI" id="CHEBI:30616"/>
        <dbReference type="ChEBI" id="CHEBI:43474"/>
        <dbReference type="ChEBI" id="CHEBI:58228"/>
        <dbReference type="ChEBI" id="CHEBI:456216"/>
        <dbReference type="EC" id="6.3.4.16"/>
    </reaction>
</comment>
<comment type="similarity">
    <text evidence="3">Belongs to the CarB family.</text>
</comment>
<dbReference type="InterPro" id="IPR058047">
    <property type="entry name" value="CPSase_preATP-grasp"/>
</dbReference>